<name>A0A8H3DAK7_9AGAM</name>
<dbReference type="Proteomes" id="UP000663853">
    <property type="component" value="Unassembled WGS sequence"/>
</dbReference>
<feature type="compositionally biased region" description="Basic and acidic residues" evidence="1">
    <location>
        <begin position="637"/>
        <end position="650"/>
    </location>
</feature>
<gene>
    <name evidence="2" type="ORF">RDB_LOCUS150017</name>
</gene>
<dbReference type="AlphaFoldDB" id="A0A8H3DAK7"/>
<feature type="region of interest" description="Disordered" evidence="1">
    <location>
        <begin position="34"/>
        <end position="193"/>
    </location>
</feature>
<feature type="compositionally biased region" description="Basic and acidic residues" evidence="1">
    <location>
        <begin position="118"/>
        <end position="139"/>
    </location>
</feature>
<feature type="compositionally biased region" description="Low complexity" evidence="1">
    <location>
        <begin position="335"/>
        <end position="358"/>
    </location>
</feature>
<feature type="region of interest" description="Disordered" evidence="1">
    <location>
        <begin position="637"/>
        <end position="656"/>
    </location>
</feature>
<evidence type="ECO:0000313" key="2">
    <source>
        <dbReference type="EMBL" id="CAE6522026.1"/>
    </source>
</evidence>
<sequence length="720" mass="80091">MLSERRPPAVNRISAFLESQRGLMSYYAAEGKSVAATWPKQSSGDSHPGSPMLVPRTAAAKDDGLRIMSGSAAPGTPVPSCPIDPDKSSITSFEKPRPANSSKSTRVVPVKSRTSQRKSIDRDQRSDDEPERLQRLEQRRNRRQARRYAMGVAESATNRGDQASETDRSRTTNKRQKTQSTDKVDKKKGKGKVTPALLLMQNFSSQSLGKSRLTIRPSPTVGVFNKGKNSGKITKNERAGRLVPDIVFSESRFLEKKSSARSDDEDTEGHSDYSDDHSAHSLTERDWQKKNRLIKANERSSHEVIVDQASLSGSPAHPPRSIREESPPWDIEETSPSSPSSARSANRSPDDPSSNSPAARKDITVRTERSVWASKLRNPGPRIPAIPDTTNSAPGSCPPKEPVQPRITSAYFAPADTPGDPQASAAPPIELDSPEDKQPDRQAIPHPIATLDPVNPPSTPECLQLEHARFLSAPENAYMRTLETPLPLHEEPPTRSLSSAANLQEDDIGWEWGSGIEPEPERGTQDYFDPEHTERISWTNRHIWDDSDIPGWENYAQPRSVFPVGEVEFHEAHCNLDCNGDEYSNDEVGYLYEDAEYSDEGMGETILYQEGDDLDYGDFGEDIFLGELDDHNPYTEAAQEREPYHPHEWSTLDDPTLEDPDLVQIDPELGGTVAVDENMEAEDEWAEQIPRLVRVITEASLQDDLIKSMSGHWNAAHRLY</sequence>
<feature type="region of interest" description="Disordered" evidence="1">
    <location>
        <begin position="254"/>
        <end position="284"/>
    </location>
</feature>
<feature type="region of interest" description="Disordered" evidence="1">
    <location>
        <begin position="298"/>
        <end position="457"/>
    </location>
</feature>
<proteinExistence type="predicted"/>
<accession>A0A8H3DAK7</accession>
<organism evidence="2 3">
    <name type="scientific">Rhizoctonia solani</name>
    <dbReference type="NCBI Taxonomy" id="456999"/>
    <lineage>
        <taxon>Eukaryota</taxon>
        <taxon>Fungi</taxon>
        <taxon>Dikarya</taxon>
        <taxon>Basidiomycota</taxon>
        <taxon>Agaricomycotina</taxon>
        <taxon>Agaricomycetes</taxon>
        <taxon>Cantharellales</taxon>
        <taxon>Ceratobasidiaceae</taxon>
        <taxon>Rhizoctonia</taxon>
    </lineage>
</organism>
<protein>
    <submittedName>
        <fullName evidence="2">Uncharacterized protein</fullName>
    </submittedName>
</protein>
<evidence type="ECO:0000256" key="1">
    <source>
        <dbReference type="SAM" id="MobiDB-lite"/>
    </source>
</evidence>
<dbReference type="EMBL" id="CAJMXA010003887">
    <property type="protein sequence ID" value="CAE6522026.1"/>
    <property type="molecule type" value="Genomic_DNA"/>
</dbReference>
<feature type="compositionally biased region" description="Basic and acidic residues" evidence="1">
    <location>
        <begin position="359"/>
        <end position="369"/>
    </location>
</feature>
<evidence type="ECO:0000313" key="3">
    <source>
        <dbReference type="Proteomes" id="UP000663853"/>
    </source>
</evidence>
<comment type="caution">
    <text evidence="2">The sequence shown here is derived from an EMBL/GenBank/DDBJ whole genome shotgun (WGS) entry which is preliminary data.</text>
</comment>
<reference evidence="2" key="1">
    <citation type="submission" date="2021-01" db="EMBL/GenBank/DDBJ databases">
        <authorList>
            <person name="Kaushik A."/>
        </authorList>
    </citation>
    <scope>NUCLEOTIDE SEQUENCE</scope>
    <source>
        <strain evidence="2">AG6-10EEA</strain>
    </source>
</reference>